<protein>
    <submittedName>
        <fullName evidence="2">Uncharacterized protein</fullName>
    </submittedName>
</protein>
<dbReference type="EMBL" id="RXGB01000730">
    <property type="protein sequence ID" value="TMX02011.1"/>
    <property type="molecule type" value="Genomic_DNA"/>
</dbReference>
<gene>
    <name evidence="2" type="ORF">EJD97_022869</name>
</gene>
<name>A0A6N2C8V2_SOLCI</name>
<sequence>MAPAKRKIDTTDTIKIQKKARTKVPRKNNENTTLFEELSCEAVSSSQVEAKFSQKEYEEKEKEKMKLLMMEKEQKKLRKIKEKIEKRRKKREVVVHEEEKERNDVEDDDEIKIINVDTFSVHLQPNANGDSIIRPVMGKPFNNFRVILKRNNLEDFF</sequence>
<accession>A0A6N2C8V2</accession>
<keyword evidence="1" id="KW-0175">Coiled coil</keyword>
<evidence type="ECO:0000256" key="1">
    <source>
        <dbReference type="SAM" id="Coils"/>
    </source>
</evidence>
<feature type="coiled-coil region" evidence="1">
    <location>
        <begin position="43"/>
        <end position="90"/>
    </location>
</feature>
<comment type="caution">
    <text evidence="2">The sequence shown here is derived from an EMBL/GenBank/DDBJ whole genome shotgun (WGS) entry which is preliminary data.</text>
</comment>
<proteinExistence type="predicted"/>
<organism evidence="2">
    <name type="scientific">Solanum chilense</name>
    <name type="common">Tomato</name>
    <name type="synonym">Lycopersicon chilense</name>
    <dbReference type="NCBI Taxonomy" id="4083"/>
    <lineage>
        <taxon>Eukaryota</taxon>
        <taxon>Viridiplantae</taxon>
        <taxon>Streptophyta</taxon>
        <taxon>Embryophyta</taxon>
        <taxon>Tracheophyta</taxon>
        <taxon>Spermatophyta</taxon>
        <taxon>Magnoliopsida</taxon>
        <taxon>eudicotyledons</taxon>
        <taxon>Gunneridae</taxon>
        <taxon>Pentapetalae</taxon>
        <taxon>asterids</taxon>
        <taxon>lamiids</taxon>
        <taxon>Solanales</taxon>
        <taxon>Solanaceae</taxon>
        <taxon>Solanoideae</taxon>
        <taxon>Solaneae</taxon>
        <taxon>Solanum</taxon>
        <taxon>Solanum subgen. Lycopersicon</taxon>
    </lineage>
</organism>
<evidence type="ECO:0000313" key="2">
    <source>
        <dbReference type="EMBL" id="TMX02011.1"/>
    </source>
</evidence>
<reference evidence="2" key="1">
    <citation type="submission" date="2019-05" db="EMBL/GenBank/DDBJ databases">
        <title>The de novo reference genome and transcriptome assemblies of the wild tomato species Solanum chilense.</title>
        <authorList>
            <person name="Stam R."/>
            <person name="Nosenko T."/>
            <person name="Hoerger A.C."/>
            <person name="Stephan W."/>
            <person name="Seidel M.A."/>
            <person name="Kuhn J.M.M."/>
            <person name="Haberer G."/>
            <person name="Tellier A."/>
        </authorList>
    </citation>
    <scope>NUCLEOTIDE SEQUENCE</scope>
    <source>
        <tissue evidence="2">Mature leaves</tissue>
    </source>
</reference>
<dbReference type="AlphaFoldDB" id="A0A6N2C8V2"/>